<protein>
    <recommendedName>
        <fullName evidence="2">Ribosomal protein mS38 C-terminal domain-containing protein</fullName>
    </recommendedName>
</protein>
<feature type="region of interest" description="Disordered" evidence="1">
    <location>
        <begin position="1"/>
        <end position="30"/>
    </location>
</feature>
<name>A0A3B0RHB1_9ZZZZ</name>
<dbReference type="InterPro" id="IPR013177">
    <property type="entry name" value="Ribosomal_mS38_C"/>
</dbReference>
<evidence type="ECO:0000259" key="2">
    <source>
        <dbReference type="SMART" id="SM01155"/>
    </source>
</evidence>
<dbReference type="AlphaFoldDB" id="A0A3B0RHB1"/>
<proteinExistence type="predicted"/>
<evidence type="ECO:0000313" key="3">
    <source>
        <dbReference type="EMBL" id="VAV92430.1"/>
    </source>
</evidence>
<accession>A0A3B0RHB1</accession>
<dbReference type="NCBIfam" id="NF047430">
    <property type="entry name" value="ribo_bS22"/>
    <property type="match status" value="1"/>
</dbReference>
<dbReference type="SMART" id="SM01155">
    <property type="entry name" value="DUF1713"/>
    <property type="match status" value="1"/>
</dbReference>
<evidence type="ECO:0000256" key="1">
    <source>
        <dbReference type="SAM" id="MobiDB-lite"/>
    </source>
</evidence>
<dbReference type="EMBL" id="UOEI01000081">
    <property type="protein sequence ID" value="VAV92430.1"/>
    <property type="molecule type" value="Genomic_DNA"/>
</dbReference>
<feature type="domain" description="Ribosomal protein mS38 C-terminal" evidence="2">
    <location>
        <begin position="1"/>
        <end position="30"/>
    </location>
</feature>
<sequence>MGSLIKKRRKKMSKHKYRKRLKANRHKRKR</sequence>
<gene>
    <name evidence="3" type="ORF">MNBD_ACTINO01-2174</name>
</gene>
<organism evidence="3">
    <name type="scientific">hydrothermal vent metagenome</name>
    <dbReference type="NCBI Taxonomy" id="652676"/>
    <lineage>
        <taxon>unclassified sequences</taxon>
        <taxon>metagenomes</taxon>
        <taxon>ecological metagenomes</taxon>
    </lineage>
</organism>
<dbReference type="Pfam" id="PF08213">
    <property type="entry name" value="COX24_C"/>
    <property type="match status" value="1"/>
</dbReference>
<reference evidence="3" key="1">
    <citation type="submission" date="2018-06" db="EMBL/GenBank/DDBJ databases">
        <authorList>
            <person name="Zhirakovskaya E."/>
        </authorList>
    </citation>
    <scope>NUCLEOTIDE SEQUENCE</scope>
</reference>